<keyword evidence="1" id="KW-0723">Serine/threonine-protein kinase</keyword>
<protein>
    <recommendedName>
        <fullName evidence="7">Protein kinase domain-containing protein</fullName>
    </recommendedName>
</protein>
<organism evidence="8 9">
    <name type="scientific">Streptomyces aurantiacus</name>
    <dbReference type="NCBI Taxonomy" id="47760"/>
    <lineage>
        <taxon>Bacteria</taxon>
        <taxon>Bacillati</taxon>
        <taxon>Actinomycetota</taxon>
        <taxon>Actinomycetes</taxon>
        <taxon>Kitasatosporales</taxon>
        <taxon>Streptomycetaceae</taxon>
        <taxon>Streptomyces</taxon>
        <taxon>Streptomyces aurantiacus group</taxon>
    </lineage>
</organism>
<feature type="compositionally biased region" description="Low complexity" evidence="6">
    <location>
        <begin position="327"/>
        <end position="342"/>
    </location>
</feature>
<evidence type="ECO:0000256" key="6">
    <source>
        <dbReference type="SAM" id="MobiDB-lite"/>
    </source>
</evidence>
<dbReference type="AlphaFoldDB" id="A0A7G1NVS3"/>
<evidence type="ECO:0000313" key="9">
    <source>
        <dbReference type="Proteomes" id="UP000516444"/>
    </source>
</evidence>
<dbReference type="SMART" id="SM00220">
    <property type="entry name" value="S_TKc"/>
    <property type="match status" value="1"/>
</dbReference>
<feature type="region of interest" description="Disordered" evidence="6">
    <location>
        <begin position="327"/>
        <end position="403"/>
    </location>
</feature>
<feature type="domain" description="Protein kinase" evidence="7">
    <location>
        <begin position="1"/>
        <end position="271"/>
    </location>
</feature>
<proteinExistence type="predicted"/>
<dbReference type="PROSITE" id="PS50011">
    <property type="entry name" value="PROTEIN_KINASE_DOM"/>
    <property type="match status" value="1"/>
</dbReference>
<name>A0A7G1NVS3_9ACTN</name>
<dbReference type="SUPFAM" id="SSF56112">
    <property type="entry name" value="Protein kinase-like (PK-like)"/>
    <property type="match status" value="1"/>
</dbReference>
<sequence>MGMGNAGAAANELVAGRYRLQEVVHSEVSCVCWYGEDIAYARPRLLTQTHLPPDPLQGPAGPTAARIMHAAEVMGLRWPGSVASVIDVVEEPGSLWTVVEWIDGMPLGEFLDQYGALDHVRAARIGLDLLDVMESAHAEGLVHGELSLGQVFVRDHGGVTVAGYGLAGAGPSARIGAPAYASPEQARDESYGAPADLWALGALLHTMTEGRPPFRDRGRPEATLKSIVRQTPRSPRRAGPLARIIQGLLRKDSRERLTGPVVRDALAHIVSSEDSATVRTTVPPPRSSVHRLVHMVRGRRHLGRATLIATAVAAAVALTVTALAATGDSSGADSSVSGAAASRTGPLFPDGGGDGGGDEASTSAPGAAAPTASPSSSPSPTSSPSSPSSSRSPSPSASASGALPAGFRVHTAPEGFAVALPEAWERVGTDRADDRSYRVVFGADGDRRSLAVTYSTRVGSDPVAVWRDVVEPSLQEGAGYDRLGAIRATTYQGREAADMEWVEESGGTRVRTFGRGFLIGGGEGFSLRWTTPDADWDTPGNQQALQTFLATFRGLSG</sequence>
<evidence type="ECO:0000256" key="2">
    <source>
        <dbReference type="ARBA" id="ARBA00022679"/>
    </source>
</evidence>
<keyword evidence="5" id="KW-0067">ATP-binding</keyword>
<dbReference type="GO" id="GO:0004674">
    <property type="term" value="F:protein serine/threonine kinase activity"/>
    <property type="evidence" value="ECO:0007669"/>
    <property type="project" value="UniProtKB-KW"/>
</dbReference>
<evidence type="ECO:0000313" key="8">
    <source>
        <dbReference type="EMBL" id="BCL25754.1"/>
    </source>
</evidence>
<dbReference type="EMBL" id="AP023440">
    <property type="protein sequence ID" value="BCL25754.1"/>
    <property type="molecule type" value="Genomic_DNA"/>
</dbReference>
<evidence type="ECO:0000256" key="1">
    <source>
        <dbReference type="ARBA" id="ARBA00022527"/>
    </source>
</evidence>
<dbReference type="Proteomes" id="UP000516444">
    <property type="component" value="Chromosome"/>
</dbReference>
<dbReference type="PANTHER" id="PTHR24351">
    <property type="entry name" value="RIBOSOMAL PROTEIN S6 KINASE"/>
    <property type="match status" value="1"/>
</dbReference>
<dbReference type="InterPro" id="IPR011009">
    <property type="entry name" value="Kinase-like_dom_sf"/>
</dbReference>
<dbReference type="Pfam" id="PF00069">
    <property type="entry name" value="Pkinase"/>
    <property type="match status" value="1"/>
</dbReference>
<reference evidence="8 9" key="1">
    <citation type="journal article" date="2014" name="Int. J. Syst. Evol. Microbiol.">
        <title>Complete genome sequence of Corynebacterium casei LMG S-19264T (=DSM 44701T), isolated from a smear-ripened cheese.</title>
        <authorList>
            <consortium name="US DOE Joint Genome Institute (JGI-PGF)"/>
            <person name="Walter F."/>
            <person name="Albersmeier A."/>
            <person name="Kalinowski J."/>
            <person name="Ruckert C."/>
        </authorList>
    </citation>
    <scope>NUCLEOTIDE SEQUENCE [LARGE SCALE GENOMIC DNA]</scope>
    <source>
        <strain evidence="8 9">JCM 4677</strain>
    </source>
</reference>
<dbReference type="GO" id="GO:0005524">
    <property type="term" value="F:ATP binding"/>
    <property type="evidence" value="ECO:0007669"/>
    <property type="project" value="UniProtKB-KW"/>
</dbReference>
<evidence type="ECO:0000256" key="3">
    <source>
        <dbReference type="ARBA" id="ARBA00022741"/>
    </source>
</evidence>
<accession>A0A7G1NVS3</accession>
<evidence type="ECO:0000256" key="5">
    <source>
        <dbReference type="ARBA" id="ARBA00022840"/>
    </source>
</evidence>
<dbReference type="KEGG" id="sgm:GCM10017557_06130"/>
<evidence type="ECO:0000256" key="4">
    <source>
        <dbReference type="ARBA" id="ARBA00022777"/>
    </source>
</evidence>
<keyword evidence="2" id="KW-0808">Transferase</keyword>
<keyword evidence="4" id="KW-0418">Kinase</keyword>
<feature type="compositionally biased region" description="Low complexity" evidence="6">
    <location>
        <begin position="360"/>
        <end position="403"/>
    </location>
</feature>
<dbReference type="Gene3D" id="1.10.510.10">
    <property type="entry name" value="Transferase(Phosphotransferase) domain 1"/>
    <property type="match status" value="1"/>
</dbReference>
<keyword evidence="9" id="KW-1185">Reference proteome</keyword>
<keyword evidence="3" id="KW-0547">Nucleotide-binding</keyword>
<dbReference type="InterPro" id="IPR000719">
    <property type="entry name" value="Prot_kinase_dom"/>
</dbReference>
<evidence type="ECO:0000259" key="7">
    <source>
        <dbReference type="PROSITE" id="PS50011"/>
    </source>
</evidence>
<gene>
    <name evidence="8" type="ORF">GCM10017557_06130</name>
</gene>